<evidence type="ECO:0000313" key="7">
    <source>
        <dbReference type="Proteomes" id="UP000198828"/>
    </source>
</evidence>
<evidence type="ECO:0000256" key="4">
    <source>
        <dbReference type="ARBA" id="ARBA00023065"/>
    </source>
</evidence>
<dbReference type="PANTHER" id="PTHR43833">
    <property type="entry name" value="POTASSIUM CHANNEL PROTEIN 2-RELATED-RELATED"/>
    <property type="match status" value="1"/>
</dbReference>
<dbReference type="InterPro" id="IPR050721">
    <property type="entry name" value="Trk_Ktr_HKT_K-transport"/>
</dbReference>
<proteinExistence type="predicted"/>
<reference evidence="6 7" key="1">
    <citation type="submission" date="2016-10" db="EMBL/GenBank/DDBJ databases">
        <authorList>
            <person name="de Groot N.N."/>
        </authorList>
    </citation>
    <scope>NUCLEOTIDE SEQUENCE [LARGE SCALE GENOMIC DNA]</scope>
    <source>
        <strain evidence="6 7">DSM 23310</strain>
    </source>
</reference>
<organism evidence="6 7">
    <name type="scientific">Tepidimicrobium xylanilyticum</name>
    <dbReference type="NCBI Taxonomy" id="1123352"/>
    <lineage>
        <taxon>Bacteria</taxon>
        <taxon>Bacillati</taxon>
        <taxon>Bacillota</taxon>
        <taxon>Tissierellia</taxon>
        <taxon>Tissierellales</taxon>
        <taxon>Tepidimicrobiaceae</taxon>
        <taxon>Tepidimicrobium</taxon>
    </lineage>
</organism>
<dbReference type="GO" id="GO:0015079">
    <property type="term" value="F:potassium ion transmembrane transporter activity"/>
    <property type="evidence" value="ECO:0007669"/>
    <property type="project" value="InterPro"/>
</dbReference>
<evidence type="ECO:0000313" key="6">
    <source>
        <dbReference type="EMBL" id="SDX88455.1"/>
    </source>
</evidence>
<keyword evidence="3" id="KW-0630">Potassium</keyword>
<dbReference type="SUPFAM" id="SSF51735">
    <property type="entry name" value="NAD(P)-binding Rossmann-fold domains"/>
    <property type="match status" value="1"/>
</dbReference>
<keyword evidence="4" id="KW-0406">Ion transport</keyword>
<dbReference type="EMBL" id="FNNG01000030">
    <property type="protein sequence ID" value="SDX88455.1"/>
    <property type="molecule type" value="Genomic_DNA"/>
</dbReference>
<dbReference type="Gene3D" id="3.40.50.720">
    <property type="entry name" value="NAD(P)-binding Rossmann-like Domain"/>
    <property type="match status" value="1"/>
</dbReference>
<keyword evidence="7" id="KW-1185">Reference proteome</keyword>
<evidence type="ECO:0000259" key="5">
    <source>
        <dbReference type="PROSITE" id="PS51201"/>
    </source>
</evidence>
<evidence type="ECO:0000256" key="2">
    <source>
        <dbReference type="ARBA" id="ARBA00022538"/>
    </source>
</evidence>
<dbReference type="InterPro" id="IPR036291">
    <property type="entry name" value="NAD(P)-bd_dom_sf"/>
</dbReference>
<gene>
    <name evidence="6" type="ORF">SAMN05660923_03108</name>
</gene>
<dbReference type="PROSITE" id="PS51201">
    <property type="entry name" value="RCK_N"/>
    <property type="match status" value="1"/>
</dbReference>
<dbReference type="GO" id="GO:0005886">
    <property type="term" value="C:plasma membrane"/>
    <property type="evidence" value="ECO:0007669"/>
    <property type="project" value="InterPro"/>
</dbReference>
<dbReference type="PRINTS" id="PR00335">
    <property type="entry name" value="KUPTAKETRKA"/>
</dbReference>
<feature type="domain" description="RCK N-terminal" evidence="5">
    <location>
        <begin position="1"/>
        <end position="119"/>
    </location>
</feature>
<dbReference type="OrthoDB" id="9775180at2"/>
<dbReference type="InterPro" id="IPR006036">
    <property type="entry name" value="K_uptake_TrkA"/>
</dbReference>
<evidence type="ECO:0000256" key="1">
    <source>
        <dbReference type="ARBA" id="ARBA00022448"/>
    </source>
</evidence>
<sequence>MYIIIIGSKMLTDSLSHSLEKNGNDICIFDRDMDKRNYMNYNHLINRKIRRIPGMEIDCHRLKEAGIEDADILLAITQDDNVNIMVALMAKKMFNVPKVVAMVNDINKVSIYDKFDISIISLLQIETEIFKSIISP</sequence>
<protein>
    <submittedName>
        <fullName evidence="6">TrkA-N domain-containing protein</fullName>
    </submittedName>
</protein>
<evidence type="ECO:0000256" key="3">
    <source>
        <dbReference type="ARBA" id="ARBA00022958"/>
    </source>
</evidence>
<dbReference type="Proteomes" id="UP000198828">
    <property type="component" value="Unassembled WGS sequence"/>
</dbReference>
<dbReference type="Pfam" id="PF02254">
    <property type="entry name" value="TrkA_N"/>
    <property type="match status" value="1"/>
</dbReference>
<dbReference type="PANTHER" id="PTHR43833:SF5">
    <property type="entry name" value="TRK SYSTEM POTASSIUM UPTAKE PROTEIN TRKA"/>
    <property type="match status" value="1"/>
</dbReference>
<dbReference type="InterPro" id="IPR003148">
    <property type="entry name" value="RCK_N"/>
</dbReference>
<dbReference type="AlphaFoldDB" id="A0A1H3FC31"/>
<dbReference type="RefSeq" id="WP_093755234.1">
    <property type="nucleotide sequence ID" value="NZ_FNNG01000030.1"/>
</dbReference>
<keyword evidence="1" id="KW-0813">Transport</keyword>
<name>A0A1H3FC31_9FIRM</name>
<accession>A0A1H3FC31</accession>
<keyword evidence="2" id="KW-0633">Potassium transport</keyword>